<dbReference type="EMBL" id="PKKJ01000008">
    <property type="protein sequence ID" value="PKY65996.1"/>
    <property type="molecule type" value="Genomic_DNA"/>
</dbReference>
<dbReference type="Proteomes" id="UP000234545">
    <property type="component" value="Unassembled WGS sequence"/>
</dbReference>
<evidence type="ECO:0000256" key="2">
    <source>
        <dbReference type="SAM" id="Phobius"/>
    </source>
</evidence>
<reference evidence="3 4" key="1">
    <citation type="submission" date="2017-12" db="EMBL/GenBank/DDBJ databases">
        <title>Phylogenetic diversity of female urinary microbiome.</title>
        <authorList>
            <person name="Thomas-White K."/>
            <person name="Wolfe A.J."/>
        </authorList>
    </citation>
    <scope>NUCLEOTIDE SEQUENCE [LARGE SCALE GENOMIC DNA]</scope>
    <source>
        <strain evidence="3 4">UMB0250</strain>
    </source>
</reference>
<proteinExistence type="predicted"/>
<keyword evidence="2" id="KW-1133">Transmembrane helix</keyword>
<sequence length="64" mass="6974">MEELEPLGSNAPSPEQQIPTRFDRHAPAPFTPKAVVALIVSGVGVPVLFYGGIALWSFLIWQVQ</sequence>
<feature type="region of interest" description="Disordered" evidence="1">
    <location>
        <begin position="1"/>
        <end position="25"/>
    </location>
</feature>
<dbReference type="RefSeq" id="WP_101628382.1">
    <property type="nucleotide sequence ID" value="NZ_JBQOSN010000017.1"/>
</dbReference>
<protein>
    <submittedName>
        <fullName evidence="3">Uncharacterized protein</fullName>
    </submittedName>
</protein>
<feature type="compositionally biased region" description="Polar residues" evidence="1">
    <location>
        <begin position="10"/>
        <end position="19"/>
    </location>
</feature>
<evidence type="ECO:0000313" key="3">
    <source>
        <dbReference type="EMBL" id="PKY65996.1"/>
    </source>
</evidence>
<keyword evidence="2" id="KW-0812">Transmembrane</keyword>
<accession>A0A2I1I4D5</accession>
<organism evidence="3 4">
    <name type="scientific">Schaalia turicensis</name>
    <dbReference type="NCBI Taxonomy" id="131111"/>
    <lineage>
        <taxon>Bacteria</taxon>
        <taxon>Bacillati</taxon>
        <taxon>Actinomycetota</taxon>
        <taxon>Actinomycetes</taxon>
        <taxon>Actinomycetales</taxon>
        <taxon>Actinomycetaceae</taxon>
        <taxon>Schaalia</taxon>
    </lineage>
</organism>
<dbReference type="AlphaFoldDB" id="A0A2I1I4D5"/>
<evidence type="ECO:0000256" key="1">
    <source>
        <dbReference type="SAM" id="MobiDB-lite"/>
    </source>
</evidence>
<gene>
    <name evidence="3" type="ORF">CYJ25_06575</name>
</gene>
<name>A0A2I1I4D5_9ACTO</name>
<evidence type="ECO:0000313" key="4">
    <source>
        <dbReference type="Proteomes" id="UP000234545"/>
    </source>
</evidence>
<feature type="transmembrane region" description="Helical" evidence="2">
    <location>
        <begin position="34"/>
        <end position="61"/>
    </location>
</feature>
<comment type="caution">
    <text evidence="3">The sequence shown here is derived from an EMBL/GenBank/DDBJ whole genome shotgun (WGS) entry which is preliminary data.</text>
</comment>
<keyword evidence="2" id="KW-0472">Membrane</keyword>